<dbReference type="RefSeq" id="WP_190596692.1">
    <property type="nucleotide sequence ID" value="NZ_JADEVV010000054.1"/>
</dbReference>
<evidence type="ECO:0000256" key="1">
    <source>
        <dbReference type="ARBA" id="ARBA00004167"/>
    </source>
</evidence>
<dbReference type="EMBL" id="JADEVV010000054">
    <property type="protein sequence ID" value="MBE9255229.1"/>
    <property type="molecule type" value="Genomic_DNA"/>
</dbReference>
<evidence type="ECO:0000313" key="11">
    <source>
        <dbReference type="EMBL" id="MBE9255229.1"/>
    </source>
</evidence>
<keyword evidence="6 9" id="KW-0811">Translocation</keyword>
<comment type="function">
    <text evidence="8">Part of the twin-arginine translocation (Tat) system that transports large folded proteins containing a characteristic twin-arginine motif in their signal peptide across the thylakoid membrane. Involved in delta pH-dependent protein transport required for chloroplast development, especially thylakoid membrane formation. TATC and TATB mediate precursor recognition, whereas TATA facilitates translocation.</text>
</comment>
<evidence type="ECO:0000256" key="6">
    <source>
        <dbReference type="ARBA" id="ARBA00023010"/>
    </source>
</evidence>
<organism evidence="11 12">
    <name type="scientific">Synechocystis salina LEGE 00031</name>
    <dbReference type="NCBI Taxonomy" id="1828736"/>
    <lineage>
        <taxon>Bacteria</taxon>
        <taxon>Bacillati</taxon>
        <taxon>Cyanobacteriota</taxon>
        <taxon>Cyanophyceae</taxon>
        <taxon>Synechococcales</taxon>
        <taxon>Merismopediaceae</taxon>
        <taxon>Synechocystis</taxon>
    </lineage>
</organism>
<accession>A0ABR9VV56</accession>
<dbReference type="Pfam" id="PF02416">
    <property type="entry name" value="TatA_B_E"/>
    <property type="match status" value="1"/>
</dbReference>
<dbReference type="NCBIfam" id="NF011429">
    <property type="entry name" value="PRK14857.1"/>
    <property type="match status" value="1"/>
</dbReference>
<gene>
    <name evidence="9" type="primary">tatA</name>
    <name evidence="11" type="ORF">IQ217_15580</name>
</gene>
<comment type="caution">
    <text evidence="11">The sequence shown here is derived from an EMBL/GenBank/DDBJ whole genome shotgun (WGS) entry which is preliminary data.</text>
</comment>
<dbReference type="NCBIfam" id="NF011430">
    <property type="entry name" value="PRK14861.1"/>
    <property type="match status" value="1"/>
</dbReference>
<feature type="transmembrane region" description="Helical" evidence="9">
    <location>
        <begin position="6"/>
        <end position="23"/>
    </location>
</feature>
<keyword evidence="3 9" id="KW-0812">Transmembrane</keyword>
<keyword evidence="5 9" id="KW-1133">Transmembrane helix</keyword>
<dbReference type="PANTHER" id="PTHR33162:SF11">
    <property type="entry name" value="SEC-INDEPENDENT PROTEIN TRANSLOCASE PROTEIN TATA_B_E-RELATED"/>
    <property type="match status" value="1"/>
</dbReference>
<comment type="subunit">
    <text evidence="9">Forms a complex with TatC.</text>
</comment>
<dbReference type="InterPro" id="IPR003369">
    <property type="entry name" value="TatA/B/E"/>
</dbReference>
<evidence type="ECO:0000256" key="7">
    <source>
        <dbReference type="ARBA" id="ARBA00023136"/>
    </source>
</evidence>
<reference evidence="11 12" key="1">
    <citation type="submission" date="2020-10" db="EMBL/GenBank/DDBJ databases">
        <authorList>
            <person name="Castelo-Branco R."/>
            <person name="Eusebio N."/>
            <person name="Adriana R."/>
            <person name="Vieira A."/>
            <person name="Brugerolle De Fraissinette N."/>
            <person name="Rezende De Castro R."/>
            <person name="Schneider M.P."/>
            <person name="Vasconcelos V."/>
            <person name="Leao P.N."/>
        </authorList>
    </citation>
    <scope>NUCLEOTIDE SEQUENCE [LARGE SCALE GENOMIC DNA]</scope>
    <source>
        <strain evidence="11 12">LEGE 00031</strain>
    </source>
</reference>
<feature type="region of interest" description="Disordered" evidence="10">
    <location>
        <begin position="63"/>
        <end position="83"/>
    </location>
</feature>
<dbReference type="Proteomes" id="UP000658720">
    <property type="component" value="Unassembled WGS sequence"/>
</dbReference>
<keyword evidence="2 9" id="KW-0813">Transport</keyword>
<evidence type="ECO:0000256" key="2">
    <source>
        <dbReference type="ARBA" id="ARBA00022448"/>
    </source>
</evidence>
<dbReference type="Gene3D" id="1.20.5.3310">
    <property type="match status" value="1"/>
</dbReference>
<dbReference type="HAMAP" id="MF_00236">
    <property type="entry name" value="TatA_E"/>
    <property type="match status" value="1"/>
</dbReference>
<evidence type="ECO:0000256" key="9">
    <source>
        <dbReference type="HAMAP-Rule" id="MF_00236"/>
    </source>
</evidence>
<comment type="subcellular location">
    <subcellularLocation>
        <location evidence="9">Cell membrane</location>
        <topology evidence="9">Single-pass membrane protein</topology>
    </subcellularLocation>
    <subcellularLocation>
        <location evidence="1">Membrane</location>
        <topology evidence="1">Single-pass membrane protein</topology>
    </subcellularLocation>
</comment>
<dbReference type="NCBIfam" id="TIGR01411">
    <property type="entry name" value="tatAE"/>
    <property type="match status" value="1"/>
</dbReference>
<evidence type="ECO:0000256" key="5">
    <source>
        <dbReference type="ARBA" id="ARBA00022989"/>
    </source>
</evidence>
<sequence length="83" mass="9119">MNIFGIGLPELGLIFVIALLVFGPKKLPEVGRSLGKALRGFQEASKEFETELKREAQNLEKSVQIKAELEESKTPESSSEKAS</sequence>
<comment type="similarity">
    <text evidence="9">Belongs to the TatA/E family.</text>
</comment>
<comment type="function">
    <text evidence="9">Part of the twin-arginine translocation (Tat) system that transports large folded proteins containing a characteristic twin-arginine motif in their signal peptide across membranes. TatA could form the protein-conducting channel of the Tat system.</text>
</comment>
<proteinExistence type="inferred from homology"/>
<dbReference type="InterPro" id="IPR006312">
    <property type="entry name" value="TatA/E"/>
</dbReference>
<name>A0ABR9VV56_9SYNC</name>
<evidence type="ECO:0000256" key="3">
    <source>
        <dbReference type="ARBA" id="ARBA00022692"/>
    </source>
</evidence>
<protein>
    <recommendedName>
        <fullName evidence="9">Sec-independent protein translocase protein TatA</fullName>
    </recommendedName>
</protein>
<evidence type="ECO:0000256" key="10">
    <source>
        <dbReference type="SAM" id="MobiDB-lite"/>
    </source>
</evidence>
<keyword evidence="4 9" id="KW-0653">Protein transport</keyword>
<dbReference type="PANTHER" id="PTHR33162">
    <property type="entry name" value="SEC-INDEPENDENT PROTEIN TRANSLOCASE PROTEIN TATA, CHLOROPLASTIC"/>
    <property type="match status" value="1"/>
</dbReference>
<keyword evidence="7 9" id="KW-0472">Membrane</keyword>
<feature type="compositionally biased region" description="Basic and acidic residues" evidence="10">
    <location>
        <begin position="67"/>
        <end position="83"/>
    </location>
</feature>
<dbReference type="PRINTS" id="PR01506">
    <property type="entry name" value="TATBPROTEIN"/>
</dbReference>
<keyword evidence="12" id="KW-1185">Reference proteome</keyword>
<evidence type="ECO:0000313" key="12">
    <source>
        <dbReference type="Proteomes" id="UP000658720"/>
    </source>
</evidence>
<evidence type="ECO:0000256" key="8">
    <source>
        <dbReference type="ARBA" id="ARBA00025340"/>
    </source>
</evidence>
<evidence type="ECO:0000256" key="4">
    <source>
        <dbReference type="ARBA" id="ARBA00022927"/>
    </source>
</evidence>
<keyword evidence="9" id="KW-1003">Cell membrane</keyword>